<dbReference type="PROSITE" id="PS51459">
    <property type="entry name" value="FIDO"/>
    <property type="match status" value="1"/>
</dbReference>
<feature type="binding site" evidence="2">
    <location>
        <begin position="236"/>
        <end position="243"/>
    </location>
    <ligand>
        <name>ATP</name>
        <dbReference type="ChEBI" id="CHEBI:30616"/>
    </ligand>
</feature>
<proteinExistence type="predicted"/>
<keyword evidence="5" id="KW-0131">Cell cycle</keyword>
<dbReference type="Proteomes" id="UP000095662">
    <property type="component" value="Unassembled WGS sequence"/>
</dbReference>
<dbReference type="STRING" id="39492.ERS852540_02453"/>
<evidence type="ECO:0000256" key="2">
    <source>
        <dbReference type="PIRSR" id="PIRSR640198-2"/>
    </source>
</evidence>
<dbReference type="SUPFAM" id="SSF140931">
    <property type="entry name" value="Fic-like"/>
    <property type="match status" value="1"/>
</dbReference>
<keyword evidence="2" id="KW-0067">ATP-binding</keyword>
<evidence type="ECO:0000313" key="5">
    <source>
        <dbReference type="EMBL" id="CUQ92077.1"/>
    </source>
</evidence>
<feature type="active site" evidence="1">
    <location>
        <position position="232"/>
    </location>
</feature>
<dbReference type="InterPro" id="IPR003812">
    <property type="entry name" value="Fido"/>
</dbReference>
<dbReference type="InterPro" id="IPR036597">
    <property type="entry name" value="Fido-like_dom_sf"/>
</dbReference>
<keyword evidence="2" id="KW-0547">Nucleotide-binding</keyword>
<evidence type="ECO:0000256" key="3">
    <source>
        <dbReference type="PIRSR" id="PIRSR640198-3"/>
    </source>
</evidence>
<organism evidence="5 6">
    <name type="scientific">[Eubacterium] siraeum</name>
    <dbReference type="NCBI Taxonomy" id="39492"/>
    <lineage>
        <taxon>Bacteria</taxon>
        <taxon>Bacillati</taxon>
        <taxon>Bacillota</taxon>
        <taxon>Clostridia</taxon>
        <taxon>Eubacteriales</taxon>
        <taxon>Oscillospiraceae</taxon>
        <taxon>Oscillospiraceae incertae sedis</taxon>
    </lineage>
</organism>
<dbReference type="Pfam" id="PF02661">
    <property type="entry name" value="Fic"/>
    <property type="match status" value="1"/>
</dbReference>
<evidence type="ECO:0000256" key="1">
    <source>
        <dbReference type="PIRSR" id="PIRSR640198-1"/>
    </source>
</evidence>
<dbReference type="InterPro" id="IPR040198">
    <property type="entry name" value="Fido_containing"/>
</dbReference>
<dbReference type="PANTHER" id="PTHR13504:SF38">
    <property type="entry name" value="FIDO DOMAIN-CONTAINING PROTEIN"/>
    <property type="match status" value="1"/>
</dbReference>
<evidence type="ECO:0000313" key="6">
    <source>
        <dbReference type="Proteomes" id="UP000095662"/>
    </source>
</evidence>
<dbReference type="EMBL" id="CZBY01000028">
    <property type="protein sequence ID" value="CUQ92077.1"/>
    <property type="molecule type" value="Genomic_DNA"/>
</dbReference>
<accession>A0A175A297</accession>
<evidence type="ECO:0000259" key="4">
    <source>
        <dbReference type="PROSITE" id="PS51459"/>
    </source>
</evidence>
<name>A0A175A297_9FIRM</name>
<dbReference type="AlphaFoldDB" id="A0A175A297"/>
<feature type="domain" description="Fido" evidence="4">
    <location>
        <begin position="156"/>
        <end position="294"/>
    </location>
</feature>
<keyword evidence="5" id="KW-0132">Cell division</keyword>
<dbReference type="GO" id="GO:0005524">
    <property type="term" value="F:ATP binding"/>
    <property type="evidence" value="ECO:0007669"/>
    <property type="project" value="UniProtKB-KW"/>
</dbReference>
<reference evidence="5 6" key="1">
    <citation type="submission" date="2015-09" db="EMBL/GenBank/DDBJ databases">
        <authorList>
            <consortium name="Pathogen Informatics"/>
        </authorList>
    </citation>
    <scope>NUCLEOTIDE SEQUENCE [LARGE SCALE GENOMIC DNA]</scope>
    <source>
        <strain evidence="5 6">2789STDY5834928</strain>
    </source>
</reference>
<dbReference type="OrthoDB" id="9813719at2"/>
<dbReference type="GO" id="GO:0051301">
    <property type="term" value="P:cell division"/>
    <property type="evidence" value="ECO:0007669"/>
    <property type="project" value="UniProtKB-KW"/>
</dbReference>
<protein>
    <submittedName>
        <fullName evidence="5">Protein involved in cell division</fullName>
    </submittedName>
</protein>
<feature type="site" description="Important for autoinhibition of adenylyltransferase activity" evidence="3">
    <location>
        <position position="107"/>
    </location>
</feature>
<sequence>MEYMKVTQAAEQWGISDRRVRILCQQGKIEGVIQKGRSYLIPCDAVKPIDGRTLRHKAVSEQYLPMFSRIDSIKEQLDQRRPLTVGELQRLQEEFLIEYTYNSNAIEGNTLTLQETALVLEGITIDRKPLKDHLEAVGHKDAFLYVQELVKDKVPFSESIIKQIHTLVLMDRPEDRGVYHRIPVRIMGAYHTPPEPVVVPEQMEKLIKEFSKKKLHPIESAAMFHLKFEGIHPFVDGNGRTGRLILNLFLMQNGYPPINVKFTDRKRYYEAFDSYYRDNDAGAMVQMVAEYVEERLNNYAELLSGGR</sequence>
<gene>
    <name evidence="5" type="ORF">ERS852540_02453</name>
</gene>
<feature type="binding site" evidence="2">
    <location>
        <begin position="268"/>
        <end position="269"/>
    </location>
    <ligand>
        <name>ATP</name>
        <dbReference type="ChEBI" id="CHEBI:30616"/>
    </ligand>
</feature>
<dbReference type="Gene3D" id="1.10.3290.10">
    <property type="entry name" value="Fido-like domain"/>
    <property type="match status" value="1"/>
</dbReference>
<dbReference type="PANTHER" id="PTHR13504">
    <property type="entry name" value="FIDO DOMAIN-CONTAINING PROTEIN DDB_G0283145"/>
    <property type="match status" value="1"/>
</dbReference>